<keyword evidence="3" id="KW-1185">Reference proteome</keyword>
<protein>
    <submittedName>
        <fullName evidence="2">Thiamine transporter</fullName>
    </submittedName>
</protein>
<proteinExistence type="predicted"/>
<dbReference type="EMBL" id="JAGGLJ010000007">
    <property type="protein sequence ID" value="MBP2025412.1"/>
    <property type="molecule type" value="Genomic_DNA"/>
</dbReference>
<evidence type="ECO:0000313" key="2">
    <source>
        <dbReference type="EMBL" id="MBP2025412.1"/>
    </source>
</evidence>
<keyword evidence="1" id="KW-1133">Transmembrane helix</keyword>
<dbReference type="RefSeq" id="WP_210060702.1">
    <property type="nucleotide sequence ID" value="NZ_JAGGLJ010000007.1"/>
</dbReference>
<organism evidence="2 3">
    <name type="scientific">Peptoniphilus stercorisuis</name>
    <dbReference type="NCBI Taxonomy" id="1436965"/>
    <lineage>
        <taxon>Bacteria</taxon>
        <taxon>Bacillati</taxon>
        <taxon>Bacillota</taxon>
        <taxon>Tissierellia</taxon>
        <taxon>Tissierellales</taxon>
        <taxon>Peptoniphilaceae</taxon>
        <taxon>Peptoniphilus</taxon>
    </lineage>
</organism>
<evidence type="ECO:0000256" key="1">
    <source>
        <dbReference type="SAM" id="Phobius"/>
    </source>
</evidence>
<name>A0ABS4KCD0_9FIRM</name>
<dbReference type="Gene3D" id="1.10.1760.20">
    <property type="match status" value="1"/>
</dbReference>
<dbReference type="Pfam" id="PF09515">
    <property type="entry name" value="Thia_YuaJ"/>
    <property type="match status" value="1"/>
</dbReference>
<feature type="transmembrane region" description="Helical" evidence="1">
    <location>
        <begin position="147"/>
        <end position="165"/>
    </location>
</feature>
<feature type="transmembrane region" description="Helical" evidence="1">
    <location>
        <begin position="106"/>
        <end position="127"/>
    </location>
</feature>
<dbReference type="InterPro" id="IPR012651">
    <property type="entry name" value="Thia_Transptr_ThiT"/>
</dbReference>
<accession>A0ABS4KCD0</accession>
<sequence>MKNNKTKMLAEAGVMIALSQILSYIKFIQMPQGGTVTPGSMVPIILFALLWGGKYGMMASVTYGILQFILGGAFTLHPLSILLDYLLGFGVLGVAGFFNKNFKSSIFGTMLAVFLRYISSFLSGWLVFGMYAPEGMAPWLYSLGYNATYMIPELIITTIVIALIYKPIRNALQK</sequence>
<keyword evidence="1" id="KW-0812">Transmembrane</keyword>
<comment type="caution">
    <text evidence="2">The sequence shown here is derived from an EMBL/GenBank/DDBJ whole genome shotgun (WGS) entry which is preliminary data.</text>
</comment>
<gene>
    <name evidence="2" type="ORF">J2Z71_000942</name>
</gene>
<dbReference type="Proteomes" id="UP001519306">
    <property type="component" value="Unassembled WGS sequence"/>
</dbReference>
<feature type="transmembrane region" description="Helical" evidence="1">
    <location>
        <begin position="82"/>
        <end position="99"/>
    </location>
</feature>
<keyword evidence="1" id="KW-0472">Membrane</keyword>
<reference evidence="2 3" key="1">
    <citation type="submission" date="2021-03" db="EMBL/GenBank/DDBJ databases">
        <title>Genomic Encyclopedia of Type Strains, Phase IV (KMG-IV): sequencing the most valuable type-strain genomes for metagenomic binning, comparative biology and taxonomic classification.</title>
        <authorList>
            <person name="Goeker M."/>
        </authorList>
    </citation>
    <scope>NUCLEOTIDE SEQUENCE [LARGE SCALE GENOMIC DNA]</scope>
    <source>
        <strain evidence="2 3">DSM 27563</strain>
    </source>
</reference>
<dbReference type="NCBIfam" id="TIGR02357">
    <property type="entry name" value="ECF_ThiT_YuaJ"/>
    <property type="match status" value="1"/>
</dbReference>
<evidence type="ECO:0000313" key="3">
    <source>
        <dbReference type="Proteomes" id="UP001519306"/>
    </source>
</evidence>